<evidence type="ECO:0000313" key="3">
    <source>
        <dbReference type="Proteomes" id="UP000648182"/>
    </source>
</evidence>
<dbReference type="InterPro" id="IPR055871">
    <property type="entry name" value="DUF7448"/>
</dbReference>
<comment type="caution">
    <text evidence="2">The sequence shown here is derived from an EMBL/GenBank/DDBJ whole genome shotgun (WGS) entry which is preliminary data.</text>
</comment>
<evidence type="ECO:0000313" key="2">
    <source>
        <dbReference type="EMBL" id="MBD8005841.1"/>
    </source>
</evidence>
<gene>
    <name evidence="2" type="ORF">H9631_12200</name>
</gene>
<protein>
    <recommendedName>
        <fullName evidence="1">DUF7448 domain-containing protein</fullName>
    </recommendedName>
</protein>
<feature type="domain" description="DUF7448" evidence="1">
    <location>
        <begin position="11"/>
        <end position="115"/>
    </location>
</feature>
<dbReference type="Pfam" id="PF24240">
    <property type="entry name" value="DUF7448"/>
    <property type="match status" value="1"/>
</dbReference>
<reference evidence="2 3" key="1">
    <citation type="submission" date="2020-08" db="EMBL/GenBank/DDBJ databases">
        <title>A Genomic Blueprint of the Chicken Gut Microbiome.</title>
        <authorList>
            <person name="Gilroy R."/>
            <person name="Ravi A."/>
            <person name="Getino M."/>
            <person name="Pursley I."/>
            <person name="Horton D.L."/>
            <person name="Alikhan N.-F."/>
            <person name="Baker D."/>
            <person name="Gharbi K."/>
            <person name="Hall N."/>
            <person name="Watson M."/>
            <person name="Adriaenssens E.M."/>
            <person name="Foster-Nyarko E."/>
            <person name="Jarju S."/>
            <person name="Secka A."/>
            <person name="Antonio M."/>
            <person name="Oren A."/>
            <person name="Chaudhuri R."/>
            <person name="La Ragione R.M."/>
            <person name="Hildebrand F."/>
            <person name="Pallen M.J."/>
        </authorList>
    </citation>
    <scope>NUCLEOTIDE SEQUENCE [LARGE SCALE GENOMIC DNA]</scope>
    <source>
        <strain evidence="2 3">Sa1BUA2</strain>
    </source>
</reference>
<sequence length="123" mass="14107">MYGNYLNVDVLLGKTLSEIKNNNNHELLFYTTDGEKYKMYHDQDCCESVGIEEIIGDLGDLINSPITMAEEVTNQGETDWGSQTWTFYKFATNKGYVTIRWLGESNGYYSESVDFVKVENEES</sequence>
<dbReference type="RefSeq" id="WP_191813145.1">
    <property type="nucleotide sequence ID" value="NZ_JACSPV010000019.1"/>
</dbReference>
<accession>A0ABR8VN12</accession>
<dbReference type="Proteomes" id="UP000648182">
    <property type="component" value="Unassembled WGS sequence"/>
</dbReference>
<dbReference type="EMBL" id="JACSPV010000019">
    <property type="protein sequence ID" value="MBD8005841.1"/>
    <property type="molecule type" value="Genomic_DNA"/>
</dbReference>
<keyword evidence="3" id="KW-1185">Reference proteome</keyword>
<evidence type="ECO:0000259" key="1">
    <source>
        <dbReference type="Pfam" id="PF24240"/>
    </source>
</evidence>
<organism evidence="2 3">
    <name type="scientific">Bacillus norwichensis</name>
    <dbReference type="NCBI Taxonomy" id="2762217"/>
    <lineage>
        <taxon>Bacteria</taxon>
        <taxon>Bacillati</taxon>
        <taxon>Bacillota</taxon>
        <taxon>Bacilli</taxon>
        <taxon>Bacillales</taxon>
        <taxon>Bacillaceae</taxon>
        <taxon>Bacillus</taxon>
    </lineage>
</organism>
<proteinExistence type="predicted"/>
<name>A0ABR8VN12_9BACI</name>